<dbReference type="NCBIfam" id="NF003818">
    <property type="entry name" value="PRK05409.1"/>
    <property type="match status" value="1"/>
</dbReference>
<dbReference type="PANTHER" id="PTHR42194">
    <property type="entry name" value="UPF0276 PROTEIN HI_1600"/>
    <property type="match status" value="1"/>
</dbReference>
<name>A0A0N0XJ54_9NEIS</name>
<dbReference type="InterPro" id="IPR036237">
    <property type="entry name" value="Xyl_isomerase-like_sf"/>
</dbReference>
<proteinExistence type="predicted"/>
<reference evidence="1 2" key="1">
    <citation type="submission" date="2015-07" db="EMBL/GenBank/DDBJ databases">
        <title>Draft genome sequence of the Amantichitinum ursilacus IGB-41, a new chitin-degrading bacterium.</title>
        <authorList>
            <person name="Kirstahler P."/>
            <person name="Guenther M."/>
            <person name="Grumaz C."/>
            <person name="Rupp S."/>
            <person name="Zibek S."/>
            <person name="Sohn K."/>
        </authorList>
    </citation>
    <scope>NUCLEOTIDE SEQUENCE [LARGE SCALE GENOMIC DNA]</scope>
    <source>
        <strain evidence="1 2">IGB-41</strain>
    </source>
</reference>
<evidence type="ECO:0000313" key="2">
    <source>
        <dbReference type="Proteomes" id="UP000037939"/>
    </source>
</evidence>
<dbReference type="InterPro" id="IPR007801">
    <property type="entry name" value="MbnB/TglH/ChrH"/>
</dbReference>
<sequence>MHQSDLLTGLGLRSPHVADVLQTQPAVGWWEVHSENYFGGGAPIAALEQIRDQYPVSLHGVGLGLGSVDPLDKRHLAQLRELVQRIEPVRVSEHLAWNRHAGQFFPDLLPVPRLHGALDLLCQRIDQVQQALGRTILLENVSTYIEMRDAVCSEAELLAHIARRTGCGVLLDLNNLRVNALNLGLDPQDEMAALPRDVVGEIHVAGYEMVDGCAIDTHGAPVSAEVMALLRVALQRFGPQPVLLERDSNLPPLAALLGEYAAIQAVVAEAHREPQPC</sequence>
<organism evidence="1 2">
    <name type="scientific">Amantichitinum ursilacus</name>
    <dbReference type="NCBI Taxonomy" id="857265"/>
    <lineage>
        <taxon>Bacteria</taxon>
        <taxon>Pseudomonadati</taxon>
        <taxon>Pseudomonadota</taxon>
        <taxon>Betaproteobacteria</taxon>
        <taxon>Neisseriales</taxon>
        <taxon>Chitinibacteraceae</taxon>
        <taxon>Amantichitinum</taxon>
    </lineage>
</organism>
<accession>A0A0N0XJ54</accession>
<dbReference type="PANTHER" id="PTHR42194:SF1">
    <property type="entry name" value="UPF0276 PROTEIN HI_1600"/>
    <property type="match status" value="1"/>
</dbReference>
<keyword evidence="2" id="KW-1185">Reference proteome</keyword>
<comment type="caution">
    <text evidence="1">The sequence shown here is derived from an EMBL/GenBank/DDBJ whole genome shotgun (WGS) entry which is preliminary data.</text>
</comment>
<dbReference type="OrthoDB" id="9763101at2"/>
<protein>
    <submittedName>
        <fullName evidence="1">Uncharacterized protein</fullName>
    </submittedName>
</protein>
<evidence type="ECO:0000313" key="1">
    <source>
        <dbReference type="EMBL" id="KPC50412.1"/>
    </source>
</evidence>
<gene>
    <name evidence="1" type="ORF">WG78_17430</name>
</gene>
<dbReference type="PATRIC" id="fig|857265.3.peg.3572"/>
<dbReference type="STRING" id="857265.WG78_17430"/>
<dbReference type="Gene3D" id="3.20.20.150">
    <property type="entry name" value="Divalent-metal-dependent TIM barrel enzymes"/>
    <property type="match status" value="1"/>
</dbReference>
<dbReference type="AlphaFoldDB" id="A0A0N0XJ54"/>
<dbReference type="EMBL" id="LAQT01000029">
    <property type="protein sequence ID" value="KPC50412.1"/>
    <property type="molecule type" value="Genomic_DNA"/>
</dbReference>
<dbReference type="SUPFAM" id="SSF51658">
    <property type="entry name" value="Xylose isomerase-like"/>
    <property type="match status" value="1"/>
</dbReference>
<dbReference type="Proteomes" id="UP000037939">
    <property type="component" value="Unassembled WGS sequence"/>
</dbReference>
<dbReference type="Pfam" id="PF05114">
    <property type="entry name" value="MbnB_TglH_ChrH"/>
    <property type="match status" value="1"/>
</dbReference>
<dbReference type="RefSeq" id="WP_053939091.1">
    <property type="nucleotide sequence ID" value="NZ_LAQT01000029.1"/>
</dbReference>